<comment type="caution">
    <text evidence="3">The sequence shown here is derived from an EMBL/GenBank/DDBJ whole genome shotgun (WGS) entry which is preliminary data.</text>
</comment>
<evidence type="ECO:0000313" key="4">
    <source>
        <dbReference type="Proteomes" id="UP000286415"/>
    </source>
</evidence>
<dbReference type="InterPro" id="IPR051001">
    <property type="entry name" value="Calbindin_Ca-bind"/>
</dbReference>
<reference evidence="3 4" key="1">
    <citation type="journal article" date="2018" name="Biotechnol. Adv.">
        <title>Improved genomic resources and new bioinformatic workflow for the carcinogenic parasite Clonorchis sinensis: Biotechnological implications.</title>
        <authorList>
            <person name="Wang D."/>
            <person name="Korhonen P.K."/>
            <person name="Gasser R.B."/>
            <person name="Young N.D."/>
        </authorList>
    </citation>
    <scope>NUCLEOTIDE SEQUENCE [LARGE SCALE GENOMIC DNA]</scope>
    <source>
        <strain evidence="3">Cs-k2</strain>
    </source>
</reference>
<dbReference type="PANTHER" id="PTHR19972:SF10">
    <property type="entry name" value="CALBINDIN-32"/>
    <property type="match status" value="1"/>
</dbReference>
<feature type="domain" description="EF-hand" evidence="2">
    <location>
        <begin position="232"/>
        <end position="267"/>
    </location>
</feature>
<feature type="domain" description="EF-hand" evidence="2">
    <location>
        <begin position="284"/>
        <end position="311"/>
    </location>
</feature>
<evidence type="ECO:0000313" key="3">
    <source>
        <dbReference type="EMBL" id="KAG5454550.1"/>
    </source>
</evidence>
<dbReference type="SUPFAM" id="SSF47473">
    <property type="entry name" value="EF-hand"/>
    <property type="match status" value="2"/>
</dbReference>
<evidence type="ECO:0000259" key="2">
    <source>
        <dbReference type="PROSITE" id="PS50222"/>
    </source>
</evidence>
<accession>A0A8T1MZS5</accession>
<dbReference type="EMBL" id="NIRI02000005">
    <property type="protein sequence ID" value="KAG5454550.1"/>
    <property type="molecule type" value="Genomic_DNA"/>
</dbReference>
<dbReference type="PROSITE" id="PS50222">
    <property type="entry name" value="EF_HAND_2"/>
    <property type="match status" value="4"/>
</dbReference>
<reference evidence="3 4" key="2">
    <citation type="journal article" date="2021" name="Genomics">
        <title>High-quality reference genome for Clonorchis sinensis.</title>
        <authorList>
            <person name="Young N.D."/>
            <person name="Stroehlein A.J."/>
            <person name="Kinkar L."/>
            <person name="Wang T."/>
            <person name="Sohn W.M."/>
            <person name="Chang B.C.H."/>
            <person name="Kaur P."/>
            <person name="Weisz D."/>
            <person name="Dudchenko O."/>
            <person name="Aiden E.L."/>
            <person name="Korhonen P.K."/>
            <person name="Gasser R.B."/>
        </authorList>
    </citation>
    <scope>NUCLEOTIDE SEQUENCE [LARGE SCALE GENOMIC DNA]</scope>
    <source>
        <strain evidence="3">Cs-k2</strain>
    </source>
</reference>
<dbReference type="GO" id="GO:0005634">
    <property type="term" value="C:nucleus"/>
    <property type="evidence" value="ECO:0007669"/>
    <property type="project" value="TreeGrafter"/>
</dbReference>
<keyword evidence="4" id="KW-1185">Reference proteome</keyword>
<organism evidence="3 4">
    <name type="scientific">Clonorchis sinensis</name>
    <name type="common">Chinese liver fluke</name>
    <dbReference type="NCBI Taxonomy" id="79923"/>
    <lineage>
        <taxon>Eukaryota</taxon>
        <taxon>Metazoa</taxon>
        <taxon>Spiralia</taxon>
        <taxon>Lophotrochozoa</taxon>
        <taxon>Platyhelminthes</taxon>
        <taxon>Trematoda</taxon>
        <taxon>Digenea</taxon>
        <taxon>Opisthorchiida</taxon>
        <taxon>Opisthorchiata</taxon>
        <taxon>Opisthorchiidae</taxon>
        <taxon>Clonorchis</taxon>
    </lineage>
</organism>
<proteinExistence type="predicted"/>
<name>A0A8T1MZS5_CLOSI</name>
<evidence type="ECO:0000256" key="1">
    <source>
        <dbReference type="ARBA" id="ARBA00022837"/>
    </source>
</evidence>
<feature type="domain" description="EF-hand" evidence="2">
    <location>
        <begin position="142"/>
        <end position="177"/>
    </location>
</feature>
<dbReference type="GO" id="GO:1900271">
    <property type="term" value="P:regulation of long-term synaptic potentiation"/>
    <property type="evidence" value="ECO:0007669"/>
    <property type="project" value="TreeGrafter"/>
</dbReference>
<dbReference type="InterPro" id="IPR002048">
    <property type="entry name" value="EF_hand_dom"/>
</dbReference>
<dbReference type="OrthoDB" id="428774at2759"/>
<protein>
    <submittedName>
        <fullName evidence="3">Calbindin-32</fullName>
    </submittedName>
</protein>
<dbReference type="GO" id="GO:0005829">
    <property type="term" value="C:cytosol"/>
    <property type="evidence" value="ECO:0007669"/>
    <property type="project" value="TreeGrafter"/>
</dbReference>
<dbReference type="GO" id="GO:0030425">
    <property type="term" value="C:dendrite"/>
    <property type="evidence" value="ECO:0007669"/>
    <property type="project" value="TreeGrafter"/>
</dbReference>
<dbReference type="AlphaFoldDB" id="A0A8T1MZS5"/>
<dbReference type="Pfam" id="PF13499">
    <property type="entry name" value="EF-hand_7"/>
    <property type="match status" value="2"/>
</dbReference>
<dbReference type="Proteomes" id="UP000286415">
    <property type="component" value="Unassembled WGS sequence"/>
</dbReference>
<feature type="domain" description="EF-hand" evidence="2">
    <location>
        <begin position="47"/>
        <end position="82"/>
    </location>
</feature>
<dbReference type="Gene3D" id="1.10.238.10">
    <property type="entry name" value="EF-hand"/>
    <property type="match status" value="3"/>
</dbReference>
<dbReference type="PANTHER" id="PTHR19972">
    <property type="entry name" value="CALBINDIN"/>
    <property type="match status" value="1"/>
</dbReference>
<dbReference type="PROSITE" id="PS00018">
    <property type="entry name" value="EF_HAND_1"/>
    <property type="match status" value="6"/>
</dbReference>
<dbReference type="GO" id="GO:0043195">
    <property type="term" value="C:terminal bouton"/>
    <property type="evidence" value="ECO:0007669"/>
    <property type="project" value="TreeGrafter"/>
</dbReference>
<gene>
    <name evidence="3" type="ORF">CSKR_105449</name>
</gene>
<dbReference type="Pfam" id="PF13202">
    <property type="entry name" value="EF-hand_5"/>
    <property type="match status" value="1"/>
</dbReference>
<keyword evidence="1" id="KW-0106">Calcium</keyword>
<dbReference type="Pfam" id="PF13833">
    <property type="entry name" value="EF-hand_8"/>
    <property type="match status" value="1"/>
</dbReference>
<dbReference type="GO" id="GO:0005509">
    <property type="term" value="F:calcium ion binding"/>
    <property type="evidence" value="ECO:0007669"/>
    <property type="project" value="InterPro"/>
</dbReference>
<dbReference type="SMART" id="SM00054">
    <property type="entry name" value="EFh"/>
    <property type="match status" value="6"/>
</dbReference>
<sequence length="342" mass="39928">MTTRRLSMVPGEALLTEGPEGRRSEALCTENYLLRFFDPVERRFRNFSASQFTDVWNHFDTDGNGFIDGDELETFLNRLVDCIIPDEAKQSFSKSDWDELVSELMTAIDTNKDNRIDLREMAQLLPTDEEFIFLFQKENKLSSSVDFMKVWKEFDRDHSGFIEADELKDFLALLLKQSTIEDEEKLVEYTDAILKLFDYNNDGKLQLSEMSRLLPVEENFLCRPIFRRAGCITSQDVDRVFALYDTDNNGAIEDDELSGFLKDLLELIYDDYDENDLIYTKSTILQNWDLNRDGKINKEEMRMLLMAYSRNESRKSKVGCLLDLSSKFKGARNKRSPDRRVL</sequence>
<dbReference type="GO" id="GO:0099509">
    <property type="term" value="P:regulation of presynaptic cytosolic calcium ion concentration"/>
    <property type="evidence" value="ECO:0007669"/>
    <property type="project" value="TreeGrafter"/>
</dbReference>
<dbReference type="InterPro" id="IPR018247">
    <property type="entry name" value="EF_Hand_1_Ca_BS"/>
</dbReference>
<dbReference type="InterPro" id="IPR011992">
    <property type="entry name" value="EF-hand-dom_pair"/>
</dbReference>